<dbReference type="Gene3D" id="3.40.50.1820">
    <property type="entry name" value="alpha/beta hydrolase"/>
    <property type="match status" value="1"/>
</dbReference>
<evidence type="ECO:0000313" key="3">
    <source>
        <dbReference type="Proteomes" id="UP001596053"/>
    </source>
</evidence>
<dbReference type="InterPro" id="IPR050228">
    <property type="entry name" value="Carboxylesterase_BioH"/>
</dbReference>
<accession>A0ABW0ISQ6</accession>
<evidence type="ECO:0000313" key="2">
    <source>
        <dbReference type="EMBL" id="MFC5419913.1"/>
    </source>
</evidence>
<reference evidence="3" key="1">
    <citation type="journal article" date="2019" name="Int. J. Syst. Evol. Microbiol.">
        <title>The Global Catalogue of Microorganisms (GCM) 10K type strain sequencing project: providing services to taxonomists for standard genome sequencing and annotation.</title>
        <authorList>
            <consortium name="The Broad Institute Genomics Platform"/>
            <consortium name="The Broad Institute Genome Sequencing Center for Infectious Disease"/>
            <person name="Wu L."/>
            <person name="Ma J."/>
        </authorList>
    </citation>
    <scope>NUCLEOTIDE SEQUENCE [LARGE SCALE GENOMIC DNA]</scope>
    <source>
        <strain evidence="3">NCAIM B.01391</strain>
    </source>
</reference>
<dbReference type="InterPro" id="IPR000073">
    <property type="entry name" value="AB_hydrolase_1"/>
</dbReference>
<protein>
    <submittedName>
        <fullName evidence="2">Alpha/beta fold hydrolase</fullName>
    </submittedName>
</protein>
<dbReference type="Pfam" id="PF12697">
    <property type="entry name" value="Abhydrolase_6"/>
    <property type="match status" value="1"/>
</dbReference>
<gene>
    <name evidence="2" type="ORF">ACFPOB_10095</name>
</gene>
<evidence type="ECO:0000259" key="1">
    <source>
        <dbReference type="Pfam" id="PF12697"/>
    </source>
</evidence>
<dbReference type="EMBL" id="JBHSLW010000011">
    <property type="protein sequence ID" value="MFC5419913.1"/>
    <property type="molecule type" value="Genomic_DNA"/>
</dbReference>
<keyword evidence="2" id="KW-0378">Hydrolase</keyword>
<keyword evidence="3" id="KW-1185">Reference proteome</keyword>
<dbReference type="Proteomes" id="UP001596053">
    <property type="component" value="Unassembled WGS sequence"/>
</dbReference>
<feature type="domain" description="AB hydrolase-1" evidence="1">
    <location>
        <begin position="35"/>
        <end position="220"/>
    </location>
</feature>
<dbReference type="GO" id="GO:0016787">
    <property type="term" value="F:hydrolase activity"/>
    <property type="evidence" value="ECO:0007669"/>
    <property type="project" value="UniProtKB-KW"/>
</dbReference>
<dbReference type="SUPFAM" id="SSF53474">
    <property type="entry name" value="alpha/beta-Hydrolases"/>
    <property type="match status" value="1"/>
</dbReference>
<comment type="caution">
    <text evidence="2">The sequence shown here is derived from an EMBL/GenBank/DDBJ whole genome shotgun (WGS) entry which is preliminary data.</text>
</comment>
<dbReference type="PANTHER" id="PTHR43194">
    <property type="entry name" value="HYDROLASE ALPHA/BETA FOLD FAMILY"/>
    <property type="match status" value="1"/>
</dbReference>
<name>A0ABW0ISQ6_9HYPH</name>
<dbReference type="PRINTS" id="PR00111">
    <property type="entry name" value="ABHYDROLASE"/>
</dbReference>
<organism evidence="2 3">
    <name type="scientific">Bosea eneae</name>
    <dbReference type="NCBI Taxonomy" id="151454"/>
    <lineage>
        <taxon>Bacteria</taxon>
        <taxon>Pseudomonadati</taxon>
        <taxon>Pseudomonadota</taxon>
        <taxon>Alphaproteobacteria</taxon>
        <taxon>Hyphomicrobiales</taxon>
        <taxon>Boseaceae</taxon>
        <taxon>Bosea</taxon>
    </lineage>
</organism>
<sequence length="229" mass="24972">MTPLMLIPGMMCDGRMWSDIASVVPDRMVIHAPITNADTVQALAALILADAPPVFALAGLSMGGIVAMELARQAPDRIERLALLDTNPLAEAPEFAARRQGQIDRVLAGNLAAVMREELKPNYLAPGLRNAPVLDLCLDMALGLGPQVFVRQSVALRDRADQQDTLAGFNRPALVLMGEHDMLCPRERHDLMLRLMPQARLAIVPGAGHLPTLEQPAETLREMVRWLQA</sequence>
<dbReference type="InterPro" id="IPR029058">
    <property type="entry name" value="AB_hydrolase_fold"/>
</dbReference>
<dbReference type="RefSeq" id="WP_377797993.1">
    <property type="nucleotide sequence ID" value="NZ_JBHSLW010000011.1"/>
</dbReference>
<dbReference type="PANTHER" id="PTHR43194:SF5">
    <property type="entry name" value="PIMELOYL-[ACYL-CARRIER PROTEIN] METHYL ESTER ESTERASE"/>
    <property type="match status" value="1"/>
</dbReference>
<proteinExistence type="predicted"/>